<dbReference type="AlphaFoldDB" id="A0A1S6IRL8"/>
<evidence type="ECO:0000313" key="1">
    <source>
        <dbReference type="EMBL" id="AQS54120.1"/>
    </source>
</evidence>
<evidence type="ECO:0000313" key="2">
    <source>
        <dbReference type="Proteomes" id="UP000188993"/>
    </source>
</evidence>
<sequence length="138" mass="15505">MMKYVKMIKKGDILIVLLLIIGSFLPLGLFTYQQAMANQTDLKAVVKADGEIMYIFNLVDDGQTETYRYHDEDGHENIIVRTGDSVTITEANCSDQVCVRMGDIRKVGETNLCLPHKLLVEVQSDQPLETPNEIDVIS</sequence>
<dbReference type="Gene3D" id="2.60.320.10">
    <property type="entry name" value="N-utilization substance G protein NusG, insert domain"/>
    <property type="match status" value="1"/>
</dbReference>
<gene>
    <name evidence="1" type="ORF">BW727_101766</name>
</gene>
<reference evidence="1 2" key="1">
    <citation type="journal article" date="2014" name="Int. J. Syst. Evol. Microbiol.">
        <title>Jeotgalibaca dankookensis gen. nov., sp. nov., a member of the family Carnobacteriaceae, isolated from seujeot (Korean traditional food).</title>
        <authorList>
            <person name="Lee D.G."/>
            <person name="Trujillo M.E."/>
            <person name="Kang H."/>
            <person name="Ahn T.Y."/>
        </authorList>
    </citation>
    <scope>NUCLEOTIDE SEQUENCE [LARGE SCALE GENOMIC DNA]</scope>
    <source>
        <strain evidence="1 2">EX-07</strain>
    </source>
</reference>
<dbReference type="RefSeq" id="WP_062472205.1">
    <property type="nucleotide sequence ID" value="NZ_BBYN01000039.1"/>
</dbReference>
<accession>A0A1S6IRL8</accession>
<organism evidence="1 2">
    <name type="scientific">Jeotgalibaca dankookensis</name>
    <dbReference type="NCBI Taxonomy" id="708126"/>
    <lineage>
        <taxon>Bacteria</taxon>
        <taxon>Bacillati</taxon>
        <taxon>Bacillota</taxon>
        <taxon>Bacilli</taxon>
        <taxon>Lactobacillales</taxon>
        <taxon>Carnobacteriaceae</taxon>
        <taxon>Jeotgalibaca</taxon>
    </lineage>
</organism>
<proteinExistence type="predicted"/>
<protein>
    <submittedName>
        <fullName evidence="1">Uncharacterized protein</fullName>
    </submittedName>
</protein>
<name>A0A1S6IRL8_9LACT</name>
<dbReference type="OrthoDB" id="47603at2"/>
<keyword evidence="2" id="KW-1185">Reference proteome</keyword>
<dbReference type="STRING" id="708126.BW727_101766"/>
<dbReference type="KEGG" id="jda:BW727_101766"/>
<dbReference type="Proteomes" id="UP000188993">
    <property type="component" value="Chromosome"/>
</dbReference>
<dbReference type="Pfam" id="PF07009">
    <property type="entry name" value="NusG_II"/>
    <property type="match status" value="1"/>
</dbReference>
<dbReference type="InterPro" id="IPR038690">
    <property type="entry name" value="NusG_2_sf"/>
</dbReference>
<dbReference type="EMBL" id="CP019728">
    <property type="protein sequence ID" value="AQS54120.1"/>
    <property type="molecule type" value="Genomic_DNA"/>
</dbReference>